<dbReference type="PANTHER" id="PTHR43445:SF3">
    <property type="entry name" value="UDP-N-ACETYLMURAMATE--L-ALANINE LIGASE"/>
    <property type="match status" value="1"/>
</dbReference>
<evidence type="ECO:0000256" key="2">
    <source>
        <dbReference type="ARBA" id="ARBA00004752"/>
    </source>
</evidence>
<feature type="binding site" evidence="14">
    <location>
        <begin position="115"/>
        <end position="121"/>
    </location>
    <ligand>
        <name>ATP</name>
        <dbReference type="ChEBI" id="CHEBI:30616"/>
    </ligand>
</feature>
<feature type="domain" description="Mur ligase C-terminal" evidence="17">
    <location>
        <begin position="328"/>
        <end position="454"/>
    </location>
</feature>
<evidence type="ECO:0000259" key="18">
    <source>
        <dbReference type="Pfam" id="PF08245"/>
    </source>
</evidence>
<dbReference type="Pfam" id="PF01225">
    <property type="entry name" value="Mur_ligase"/>
    <property type="match status" value="1"/>
</dbReference>
<evidence type="ECO:0000256" key="14">
    <source>
        <dbReference type="HAMAP-Rule" id="MF_00046"/>
    </source>
</evidence>
<dbReference type="Pfam" id="PF08245">
    <property type="entry name" value="Mur_ligase_M"/>
    <property type="match status" value="1"/>
</dbReference>
<dbReference type="InterPro" id="IPR050061">
    <property type="entry name" value="MurCDEF_pg_biosynth"/>
</dbReference>
<keyword evidence="15" id="KW-1133">Transmembrane helix</keyword>
<keyword evidence="15" id="KW-0812">Transmembrane</keyword>
<reference evidence="19 20" key="1">
    <citation type="submission" date="2019-11" db="EMBL/GenBank/DDBJ databases">
        <authorList>
            <person name="Im W.T."/>
        </authorList>
    </citation>
    <scope>NUCLEOTIDE SEQUENCE [LARGE SCALE GENOMIC DNA]</scope>
    <source>
        <strain evidence="19 20">SB-02</strain>
    </source>
</reference>
<evidence type="ECO:0000256" key="6">
    <source>
        <dbReference type="ARBA" id="ARBA00022618"/>
    </source>
</evidence>
<evidence type="ECO:0000256" key="15">
    <source>
        <dbReference type="SAM" id="Phobius"/>
    </source>
</evidence>
<keyword evidence="5 14" id="KW-0436">Ligase</keyword>
<gene>
    <name evidence="14" type="primary">murC</name>
    <name evidence="19" type="ORF">GLV81_14845</name>
</gene>
<dbReference type="Gene3D" id="3.90.190.20">
    <property type="entry name" value="Mur ligase, C-terminal domain"/>
    <property type="match status" value="1"/>
</dbReference>
<keyword evidence="4 14" id="KW-0963">Cytoplasm</keyword>
<feature type="domain" description="Mur ligase N-terminal catalytic" evidence="16">
    <location>
        <begin position="9"/>
        <end position="107"/>
    </location>
</feature>
<dbReference type="GO" id="GO:0008763">
    <property type="term" value="F:UDP-N-acetylmuramate-L-alanine ligase activity"/>
    <property type="evidence" value="ECO:0007669"/>
    <property type="project" value="UniProtKB-UniRule"/>
</dbReference>
<dbReference type="SUPFAM" id="SSF53244">
    <property type="entry name" value="MurD-like peptide ligases, peptide-binding domain"/>
    <property type="match status" value="1"/>
</dbReference>
<sequence>MLSLKDIQRIYFIGIGGIGMSAIARFFLHKGVVVSGYDKTETTLTKQLSEEGALIHYTDEVALLDKDVQLVVYTPAIPAQHEELNWYRNNGYKVVKRSDILQIITADSFNICIAGTHGKTSISTMVGHLLRHTEYGCNVFLGGVSVNYGTNFWGSENNVCVVEADEFDRSFHKLSPDIAAITSMDADHLDIYGTVEAMEDAFVEFAQRIKSAGVLIRKKQLKRLDEAPIQRQLTYSLINELYTHDCGDDCHSHDDIPADIHADNIRIEQGGYLFDAYVAGQWIRNVQLNIGGMHNVENMLVAIAVAKMLRIADDKIIAAVADYKGVKRRFEYLWNNQSTGTQVAIDDYAHHPEELRALLNSAKQLYPALAMTVVFQPHLFSRTKDHAAAFAEVLSIADRVVLLPIYPARELPMPGVTSELIAAGMPKDKVQVLTKEEWMADLDIHQPEMLVTAGAGDIDTLLPLVKEKLYNSN</sequence>
<dbReference type="InterPro" id="IPR036565">
    <property type="entry name" value="Mur-like_cat_sf"/>
</dbReference>
<dbReference type="NCBIfam" id="TIGR01082">
    <property type="entry name" value="murC"/>
    <property type="match status" value="1"/>
</dbReference>
<dbReference type="EMBL" id="CP046566">
    <property type="protein sequence ID" value="QGW29216.1"/>
    <property type="molecule type" value="Genomic_DNA"/>
</dbReference>
<keyword evidence="12 14" id="KW-0961">Cell wall biogenesis/degradation</keyword>
<dbReference type="GO" id="GO:0009252">
    <property type="term" value="P:peptidoglycan biosynthetic process"/>
    <property type="evidence" value="ECO:0007669"/>
    <property type="project" value="UniProtKB-UniRule"/>
</dbReference>
<evidence type="ECO:0000256" key="4">
    <source>
        <dbReference type="ARBA" id="ARBA00022490"/>
    </source>
</evidence>
<dbReference type="InterPro" id="IPR005758">
    <property type="entry name" value="UDP-N-AcMur_Ala_ligase_MurC"/>
</dbReference>
<dbReference type="Pfam" id="PF02875">
    <property type="entry name" value="Mur_ligase_C"/>
    <property type="match status" value="1"/>
</dbReference>
<evidence type="ECO:0000256" key="7">
    <source>
        <dbReference type="ARBA" id="ARBA00022741"/>
    </source>
</evidence>
<feature type="domain" description="Mur ligase central" evidence="18">
    <location>
        <begin position="113"/>
        <end position="306"/>
    </location>
</feature>
<accession>A0A6I6G8X3</accession>
<dbReference type="GO" id="GO:0051301">
    <property type="term" value="P:cell division"/>
    <property type="evidence" value="ECO:0007669"/>
    <property type="project" value="UniProtKB-KW"/>
</dbReference>
<dbReference type="InterPro" id="IPR013221">
    <property type="entry name" value="Mur_ligase_cen"/>
</dbReference>
<comment type="function">
    <text evidence="14">Cell wall formation.</text>
</comment>
<evidence type="ECO:0000259" key="16">
    <source>
        <dbReference type="Pfam" id="PF01225"/>
    </source>
</evidence>
<dbReference type="SUPFAM" id="SSF51984">
    <property type="entry name" value="MurCD N-terminal domain"/>
    <property type="match status" value="1"/>
</dbReference>
<evidence type="ECO:0000256" key="1">
    <source>
        <dbReference type="ARBA" id="ARBA00004496"/>
    </source>
</evidence>
<evidence type="ECO:0000256" key="8">
    <source>
        <dbReference type="ARBA" id="ARBA00022840"/>
    </source>
</evidence>
<dbReference type="InterPro" id="IPR004101">
    <property type="entry name" value="Mur_ligase_C"/>
</dbReference>
<keyword evidence="11 14" id="KW-0131">Cell cycle</keyword>
<evidence type="ECO:0000256" key="5">
    <source>
        <dbReference type="ARBA" id="ARBA00022598"/>
    </source>
</evidence>
<dbReference type="Gene3D" id="3.40.1190.10">
    <property type="entry name" value="Mur-like, catalytic domain"/>
    <property type="match status" value="1"/>
</dbReference>
<dbReference type="GO" id="GO:0071555">
    <property type="term" value="P:cell wall organization"/>
    <property type="evidence" value="ECO:0007669"/>
    <property type="project" value="UniProtKB-KW"/>
</dbReference>
<dbReference type="InterPro" id="IPR000713">
    <property type="entry name" value="Mur_ligase_N"/>
</dbReference>
<evidence type="ECO:0000256" key="9">
    <source>
        <dbReference type="ARBA" id="ARBA00022960"/>
    </source>
</evidence>
<dbReference type="GO" id="GO:0008360">
    <property type="term" value="P:regulation of cell shape"/>
    <property type="evidence" value="ECO:0007669"/>
    <property type="project" value="UniProtKB-KW"/>
</dbReference>
<dbReference type="GO" id="GO:0005737">
    <property type="term" value="C:cytoplasm"/>
    <property type="evidence" value="ECO:0007669"/>
    <property type="project" value="UniProtKB-SubCell"/>
</dbReference>
<keyword evidence="10 14" id="KW-0573">Peptidoglycan synthesis</keyword>
<evidence type="ECO:0000259" key="17">
    <source>
        <dbReference type="Pfam" id="PF02875"/>
    </source>
</evidence>
<keyword evidence="20" id="KW-1185">Reference proteome</keyword>
<organism evidence="19 20">
    <name type="scientific">Phnomibacter ginsenosidimutans</name>
    <dbReference type="NCBI Taxonomy" id="2676868"/>
    <lineage>
        <taxon>Bacteria</taxon>
        <taxon>Pseudomonadati</taxon>
        <taxon>Bacteroidota</taxon>
        <taxon>Chitinophagia</taxon>
        <taxon>Chitinophagales</taxon>
        <taxon>Chitinophagaceae</taxon>
        <taxon>Phnomibacter</taxon>
    </lineage>
</organism>
<dbReference type="UniPathway" id="UPA00219"/>
<evidence type="ECO:0000256" key="3">
    <source>
        <dbReference type="ARBA" id="ARBA00012211"/>
    </source>
</evidence>
<evidence type="ECO:0000256" key="12">
    <source>
        <dbReference type="ARBA" id="ARBA00023316"/>
    </source>
</evidence>
<keyword evidence="8 14" id="KW-0067">ATP-binding</keyword>
<keyword evidence="15" id="KW-0472">Membrane</keyword>
<protein>
    <recommendedName>
        <fullName evidence="3 14">UDP-N-acetylmuramate--L-alanine ligase</fullName>
        <ecNumber evidence="3 14">6.3.2.8</ecNumber>
    </recommendedName>
    <alternativeName>
        <fullName evidence="14">UDP-N-acetylmuramoyl-L-alanine synthetase</fullName>
    </alternativeName>
</protein>
<evidence type="ECO:0000313" key="19">
    <source>
        <dbReference type="EMBL" id="QGW29216.1"/>
    </source>
</evidence>
<comment type="similarity">
    <text evidence="14">Belongs to the MurCDEF family.</text>
</comment>
<name>A0A6I6G8X3_9BACT</name>
<keyword evidence="9 14" id="KW-0133">Cell shape</keyword>
<evidence type="ECO:0000313" key="20">
    <source>
        <dbReference type="Proteomes" id="UP000426027"/>
    </source>
</evidence>
<dbReference type="InterPro" id="IPR036615">
    <property type="entry name" value="Mur_ligase_C_dom_sf"/>
</dbReference>
<dbReference type="KEGG" id="fls:GLV81_14845"/>
<dbReference type="SUPFAM" id="SSF53623">
    <property type="entry name" value="MurD-like peptide ligases, catalytic domain"/>
    <property type="match status" value="1"/>
</dbReference>
<evidence type="ECO:0000256" key="11">
    <source>
        <dbReference type="ARBA" id="ARBA00023306"/>
    </source>
</evidence>
<dbReference type="HAMAP" id="MF_00046">
    <property type="entry name" value="MurC"/>
    <property type="match status" value="1"/>
</dbReference>
<dbReference type="AlphaFoldDB" id="A0A6I6G8X3"/>
<dbReference type="Gene3D" id="3.40.50.720">
    <property type="entry name" value="NAD(P)-binding Rossmann-like Domain"/>
    <property type="match status" value="1"/>
</dbReference>
<evidence type="ECO:0000256" key="13">
    <source>
        <dbReference type="ARBA" id="ARBA00047833"/>
    </source>
</evidence>
<dbReference type="Proteomes" id="UP000426027">
    <property type="component" value="Chromosome"/>
</dbReference>
<dbReference type="EC" id="6.3.2.8" evidence="3 14"/>
<comment type="catalytic activity">
    <reaction evidence="13 14">
        <text>UDP-N-acetyl-alpha-D-muramate + L-alanine + ATP = UDP-N-acetyl-alpha-D-muramoyl-L-alanine + ADP + phosphate + H(+)</text>
        <dbReference type="Rhea" id="RHEA:23372"/>
        <dbReference type="ChEBI" id="CHEBI:15378"/>
        <dbReference type="ChEBI" id="CHEBI:30616"/>
        <dbReference type="ChEBI" id="CHEBI:43474"/>
        <dbReference type="ChEBI" id="CHEBI:57972"/>
        <dbReference type="ChEBI" id="CHEBI:70757"/>
        <dbReference type="ChEBI" id="CHEBI:83898"/>
        <dbReference type="ChEBI" id="CHEBI:456216"/>
        <dbReference type="EC" id="6.3.2.8"/>
    </reaction>
</comment>
<evidence type="ECO:0000256" key="10">
    <source>
        <dbReference type="ARBA" id="ARBA00022984"/>
    </source>
</evidence>
<keyword evidence="6 14" id="KW-0132">Cell division</keyword>
<comment type="subcellular location">
    <subcellularLocation>
        <location evidence="1 14">Cytoplasm</location>
    </subcellularLocation>
</comment>
<proteinExistence type="inferred from homology"/>
<keyword evidence="7 14" id="KW-0547">Nucleotide-binding</keyword>
<dbReference type="GO" id="GO:0005524">
    <property type="term" value="F:ATP binding"/>
    <property type="evidence" value="ECO:0007669"/>
    <property type="project" value="UniProtKB-UniRule"/>
</dbReference>
<dbReference type="PANTHER" id="PTHR43445">
    <property type="entry name" value="UDP-N-ACETYLMURAMATE--L-ALANINE LIGASE-RELATED"/>
    <property type="match status" value="1"/>
</dbReference>
<comment type="pathway">
    <text evidence="2 14">Cell wall biogenesis; peptidoglycan biosynthesis.</text>
</comment>
<feature type="transmembrane region" description="Helical" evidence="15">
    <location>
        <begin position="9"/>
        <end position="28"/>
    </location>
</feature>
<dbReference type="RefSeq" id="WP_157479569.1">
    <property type="nucleotide sequence ID" value="NZ_CP046566.1"/>
</dbReference>